<dbReference type="EMBL" id="CP119078">
    <property type="protein sequence ID" value="WED44497.1"/>
    <property type="molecule type" value="Genomic_DNA"/>
</dbReference>
<evidence type="ECO:0008006" key="4">
    <source>
        <dbReference type="Google" id="ProtNLM"/>
    </source>
</evidence>
<proteinExistence type="predicted"/>
<name>A0ABY8AZH3_9GAMM</name>
<sequence length="320" mass="36362">MPFKFFNKDYLKTPLGMSGTIKVINNSPRIVKANEIHQLLQDKNCPSRKGVKVLRFLLRTDGELVFAFEGFPSGPVPAHWQMTEVNTPWEAKCITAGNAFFDENNVLQRINHKSGDFRPPFDSLQFVFPKLVKDKLPLANTLVIQELDNAGATKNKYKVSREDIFTFWGLQSSIEQENIDLKLLEEFRNKKLALNKKNQFGTDYNDSILNFYTKAVEIRKSGSSIKDISQQLKQLAHDQFHHRHSTRRLIADTLMIIGFMFGGLGLLVGLSRVATGRSFFFSGAMTAREKDFAQNWLNKEIAHKGDDAQLFNSLILSGSL</sequence>
<keyword evidence="3" id="KW-1185">Reference proteome</keyword>
<feature type="transmembrane region" description="Helical" evidence="1">
    <location>
        <begin position="249"/>
        <end position="270"/>
    </location>
</feature>
<dbReference type="RefSeq" id="WP_275090317.1">
    <property type="nucleotide sequence ID" value="NZ_CP119078.1"/>
</dbReference>
<keyword evidence="1" id="KW-0472">Membrane</keyword>
<keyword evidence="1" id="KW-0812">Transmembrane</keyword>
<reference evidence="2 3" key="1">
    <citation type="submission" date="2023-02" db="EMBL/GenBank/DDBJ databases">
        <title>Genome Sequence of L. cardiaca H63T.</title>
        <authorList>
            <person name="Lopez A.E."/>
            <person name="Cianciotto N.P."/>
        </authorList>
    </citation>
    <scope>NUCLEOTIDE SEQUENCE [LARGE SCALE GENOMIC DNA]</scope>
    <source>
        <strain evidence="2 3">H63</strain>
    </source>
</reference>
<evidence type="ECO:0000313" key="2">
    <source>
        <dbReference type="EMBL" id="WED44497.1"/>
    </source>
</evidence>
<organism evidence="2 3">
    <name type="scientific">Legionella cardiaca</name>
    <dbReference type="NCBI Taxonomy" id="1071983"/>
    <lineage>
        <taxon>Bacteria</taxon>
        <taxon>Pseudomonadati</taxon>
        <taxon>Pseudomonadota</taxon>
        <taxon>Gammaproteobacteria</taxon>
        <taxon>Legionellales</taxon>
        <taxon>Legionellaceae</taxon>
        <taxon>Legionella</taxon>
    </lineage>
</organism>
<keyword evidence="1" id="KW-1133">Transmembrane helix</keyword>
<evidence type="ECO:0000256" key="1">
    <source>
        <dbReference type="SAM" id="Phobius"/>
    </source>
</evidence>
<gene>
    <name evidence="2" type="ORF">PXX05_06850</name>
</gene>
<protein>
    <recommendedName>
        <fullName evidence="4">Ankyrin repeat protein</fullName>
    </recommendedName>
</protein>
<accession>A0ABY8AZH3</accession>
<dbReference type="Proteomes" id="UP001222087">
    <property type="component" value="Chromosome"/>
</dbReference>
<evidence type="ECO:0000313" key="3">
    <source>
        <dbReference type="Proteomes" id="UP001222087"/>
    </source>
</evidence>